<sequence length="991" mass="108520">MKCRSVTCIWSGTPPFHRVTATAALSHPPTLYTGGSDGSILWWNLSNFDSHSEIKPIAMLCGHAAAIADLDICCPVVVSGEQNTDYSSNVALNSSFDHDGALISACTDSMLCVWSRSSGHCRRRRKLPPWVGSPSIVRTLPWNPRYACVGCSFIDPAHLSDYHLMGSAEGGDILMDKESQNRKPPKCAVIIVDTYSLTIVQTVFHGNLSIGPLKFMHVVSSVEDGEKHFSLMADSSGKLQLVPLGGEDENGFQRNLSQQEIEAREGGLVEAGQIVSIATCRNIVATVLKDRSVFRQLGSGITVGEILFLNNVLCIEGNFGQSHVVGSMFLDSNNAQNEQTTGEAHEYANFLVWSNIGSAVVYTISYINNTFSSELLFVIPAASYPLDARLSFSFAQLSQILLRIESVCFNVEDPSQWRPRVTIWSLDQKCDDHGKVCQECTMLGEGISSLGWISGASLDHKNETLDECKTKLTSLQSSSCSKTLNSIHGDDSSYSSATKGRIVSSSMVISENLYAPSAIVYGFFSGEIEVVWFNLFRGLDSPAVSPRIEVDSHISRQSFSGHNGAILCLAAHRMVGAAKGWSFSQVLVSGSMDCSIRIWDLDSGNLITVMHQHVGPVRQIILPPARTERPWSDCFLSVGEDSCVALTSLETLRVERMFPGHPNYPAKVVWDGVRGYIACLCRDHSRFSDAADVLHIWDVKTGARERILRGTASHSMFDHFCKEISMFSISGSSLSGNTSVSSLLLPIHEDGSLSQYNLSNSESGSTLSKMTGPSTSQANISKGDAGKALPIKPFAFRTRKQPIKCFCPYPGIATLSFDLAALINPCPKHDFTARDGSKQEDSHTKEQESETSSPHHINSDDGLNTHQSSTDAEEEHDWVKSLEEYLVRFSLSFLHLWDVDCGLDDLLITEMKLRRPNDFIVSSGLQGDKGSLTLTFPDFTTSLELWKSSSEFCAMRSLTMVSLAQHMISLSHSSSAASRYQCCSTKRSAQN</sequence>
<dbReference type="PANTHER" id="PTHR44099">
    <property type="entry name" value="RABCONNECTIN-3B, ISOFORM A"/>
    <property type="match status" value="1"/>
</dbReference>
<keyword evidence="6" id="KW-1185">Reference proteome</keyword>
<feature type="compositionally biased region" description="Polar residues" evidence="4">
    <location>
        <begin position="850"/>
        <end position="870"/>
    </location>
</feature>
<dbReference type="InterPro" id="IPR019775">
    <property type="entry name" value="WD40_repeat_CS"/>
</dbReference>
<dbReference type="OrthoDB" id="338622at2759"/>
<organism evidence="5 6">
    <name type="scientific">Corchorus olitorius</name>
    <dbReference type="NCBI Taxonomy" id="93759"/>
    <lineage>
        <taxon>Eukaryota</taxon>
        <taxon>Viridiplantae</taxon>
        <taxon>Streptophyta</taxon>
        <taxon>Embryophyta</taxon>
        <taxon>Tracheophyta</taxon>
        <taxon>Spermatophyta</taxon>
        <taxon>Magnoliopsida</taxon>
        <taxon>eudicotyledons</taxon>
        <taxon>Gunneridae</taxon>
        <taxon>Pentapetalae</taxon>
        <taxon>rosids</taxon>
        <taxon>malvids</taxon>
        <taxon>Malvales</taxon>
        <taxon>Malvaceae</taxon>
        <taxon>Grewioideae</taxon>
        <taxon>Apeibeae</taxon>
        <taxon>Corchorus</taxon>
    </lineage>
</organism>
<dbReference type="PROSITE" id="PS00678">
    <property type="entry name" value="WD_REPEATS_1"/>
    <property type="match status" value="1"/>
</dbReference>
<feature type="region of interest" description="Disordered" evidence="4">
    <location>
        <begin position="832"/>
        <end position="874"/>
    </location>
</feature>
<dbReference type="PROSITE" id="PS50007">
    <property type="entry name" value="PIPLC_X_DOMAIN"/>
    <property type="match status" value="1"/>
</dbReference>
<evidence type="ECO:0000256" key="4">
    <source>
        <dbReference type="SAM" id="MobiDB-lite"/>
    </source>
</evidence>
<dbReference type="Proteomes" id="UP000187203">
    <property type="component" value="Unassembled WGS sequence"/>
</dbReference>
<evidence type="ECO:0000313" key="5">
    <source>
        <dbReference type="EMBL" id="OMP06086.1"/>
    </source>
</evidence>
<dbReference type="SMART" id="SM00320">
    <property type="entry name" value="WD40"/>
    <property type="match status" value="5"/>
</dbReference>
<name>A0A1R3KG64_9ROSI</name>
<dbReference type="SUPFAM" id="SSF50978">
    <property type="entry name" value="WD40 repeat-like"/>
    <property type="match status" value="1"/>
</dbReference>
<evidence type="ECO:0000313" key="6">
    <source>
        <dbReference type="Proteomes" id="UP000187203"/>
    </source>
</evidence>
<dbReference type="SUPFAM" id="SSF82171">
    <property type="entry name" value="DPP6 N-terminal domain-like"/>
    <property type="match status" value="1"/>
</dbReference>
<dbReference type="AlphaFoldDB" id="A0A1R3KG64"/>
<accession>A0A1R3KG64</accession>
<comment type="caution">
    <text evidence="5">The sequence shown here is derived from an EMBL/GenBank/DDBJ whole genome shotgun (WGS) entry which is preliminary data.</text>
</comment>
<feature type="compositionally biased region" description="Polar residues" evidence="4">
    <location>
        <begin position="758"/>
        <end position="780"/>
    </location>
</feature>
<dbReference type="STRING" id="93759.A0A1R3KG64"/>
<protein>
    <submittedName>
        <fullName evidence="5">Uncharacterized protein</fullName>
    </submittedName>
</protein>
<dbReference type="PROSITE" id="PS50082">
    <property type="entry name" value="WD_REPEATS_2"/>
    <property type="match status" value="1"/>
</dbReference>
<keyword evidence="1 3" id="KW-0853">WD repeat</keyword>
<proteinExistence type="predicted"/>
<keyword evidence="2" id="KW-0677">Repeat</keyword>
<dbReference type="InterPro" id="IPR001680">
    <property type="entry name" value="WD40_rpt"/>
</dbReference>
<reference evidence="6" key="1">
    <citation type="submission" date="2013-09" db="EMBL/GenBank/DDBJ databases">
        <title>Corchorus olitorius genome sequencing.</title>
        <authorList>
            <person name="Alam M."/>
            <person name="Haque M.S."/>
            <person name="Islam M.S."/>
            <person name="Emdad E.M."/>
            <person name="Islam M.M."/>
            <person name="Ahmed B."/>
            <person name="Halim A."/>
            <person name="Hossen Q.M.M."/>
            <person name="Hossain M.Z."/>
            <person name="Ahmed R."/>
            <person name="Khan M.M."/>
            <person name="Islam R."/>
            <person name="Rashid M.M."/>
            <person name="Khan S.A."/>
            <person name="Rahman M.S."/>
            <person name="Alam M."/>
            <person name="Yahiya A.S."/>
            <person name="Khan M.S."/>
            <person name="Azam M.S."/>
            <person name="Haque T."/>
            <person name="Lashkar M.Z.H."/>
            <person name="Akhand A.I."/>
            <person name="Morshed G."/>
            <person name="Roy S."/>
            <person name="Uddin K.S."/>
            <person name="Rabeya T."/>
            <person name="Hossain A.S."/>
            <person name="Chowdhury A."/>
            <person name="Snigdha A.R."/>
            <person name="Mortoza M.S."/>
            <person name="Matin S.A."/>
            <person name="Hoque S.M.E."/>
            <person name="Islam M.K."/>
            <person name="Roy D.K."/>
            <person name="Haider R."/>
            <person name="Moosa M.M."/>
            <person name="Elias S.M."/>
            <person name="Hasan A.M."/>
            <person name="Jahan S."/>
            <person name="Shafiuddin M."/>
            <person name="Mahmood N."/>
            <person name="Shommy N.S."/>
        </authorList>
    </citation>
    <scope>NUCLEOTIDE SEQUENCE [LARGE SCALE GENOMIC DNA]</scope>
    <source>
        <strain evidence="6">cv. O-4</strain>
    </source>
</reference>
<dbReference type="Gene3D" id="2.130.10.10">
    <property type="entry name" value="YVTN repeat-like/Quinoprotein amine dehydrogenase"/>
    <property type="match status" value="2"/>
</dbReference>
<dbReference type="EMBL" id="AWUE01013722">
    <property type="protein sequence ID" value="OMP06086.1"/>
    <property type="molecule type" value="Genomic_DNA"/>
</dbReference>
<dbReference type="InterPro" id="IPR015943">
    <property type="entry name" value="WD40/YVTN_repeat-like_dom_sf"/>
</dbReference>
<feature type="compositionally biased region" description="Basic and acidic residues" evidence="4">
    <location>
        <begin position="832"/>
        <end position="848"/>
    </location>
</feature>
<gene>
    <name evidence="5" type="ORF">COLO4_08357</name>
</gene>
<dbReference type="GO" id="GO:0005737">
    <property type="term" value="C:cytoplasm"/>
    <property type="evidence" value="ECO:0007669"/>
    <property type="project" value="TreeGrafter"/>
</dbReference>
<evidence type="ECO:0000256" key="1">
    <source>
        <dbReference type="ARBA" id="ARBA00022574"/>
    </source>
</evidence>
<evidence type="ECO:0000256" key="3">
    <source>
        <dbReference type="PROSITE-ProRule" id="PRU00221"/>
    </source>
</evidence>
<dbReference type="InterPro" id="IPR036322">
    <property type="entry name" value="WD40_repeat_dom_sf"/>
</dbReference>
<dbReference type="InterPro" id="IPR049916">
    <property type="entry name" value="WDR72-like"/>
</dbReference>
<feature type="repeat" description="WD" evidence="3">
    <location>
        <begin position="584"/>
        <end position="609"/>
    </location>
</feature>
<evidence type="ECO:0000256" key="2">
    <source>
        <dbReference type="ARBA" id="ARBA00022737"/>
    </source>
</evidence>
<dbReference type="PANTHER" id="PTHR44099:SF4">
    <property type="entry name" value="RABCONNECTIN-3B, ISOFORM A"/>
    <property type="match status" value="1"/>
</dbReference>
<feature type="region of interest" description="Disordered" evidence="4">
    <location>
        <begin position="758"/>
        <end position="784"/>
    </location>
</feature>
<dbReference type="Pfam" id="PF00400">
    <property type="entry name" value="WD40"/>
    <property type="match status" value="1"/>
</dbReference>